<dbReference type="GO" id="GO:0006351">
    <property type="term" value="P:DNA-templated transcription"/>
    <property type="evidence" value="ECO:0007669"/>
    <property type="project" value="InterPro"/>
</dbReference>
<dbReference type="GO" id="GO:0008270">
    <property type="term" value="F:zinc ion binding"/>
    <property type="evidence" value="ECO:0007669"/>
    <property type="project" value="InterPro"/>
</dbReference>
<feature type="domain" description="Xylanolytic transcriptional activator regulatory" evidence="8">
    <location>
        <begin position="333"/>
        <end position="408"/>
    </location>
</feature>
<accession>A0A507R6Z2</accession>
<keyword evidence="4" id="KW-0238">DNA-binding</keyword>
<evidence type="ECO:0000313" key="10">
    <source>
        <dbReference type="Proteomes" id="UP000319663"/>
    </source>
</evidence>
<keyword evidence="1" id="KW-0479">Metal-binding</keyword>
<evidence type="ECO:0000313" key="9">
    <source>
        <dbReference type="EMBL" id="TQB77506.1"/>
    </source>
</evidence>
<keyword evidence="5" id="KW-0804">Transcription</keyword>
<reference evidence="9 10" key="1">
    <citation type="submission" date="2019-06" db="EMBL/GenBank/DDBJ databases">
        <title>Wine fermentation using esterase from Monascus purpureus.</title>
        <authorList>
            <person name="Geng C."/>
            <person name="Zhang Y."/>
        </authorList>
    </citation>
    <scope>NUCLEOTIDE SEQUENCE [LARGE SCALE GENOMIC DNA]</scope>
    <source>
        <strain evidence="9">HQ1</strain>
    </source>
</reference>
<name>A0A507R6Z2_MONPU</name>
<gene>
    <name evidence="9" type="ORF">MPDQ_000046</name>
</gene>
<dbReference type="InterPro" id="IPR007219">
    <property type="entry name" value="XnlR_reg_dom"/>
</dbReference>
<dbReference type="AlphaFoldDB" id="A0A507R6Z2"/>
<dbReference type="SMART" id="SM00906">
    <property type="entry name" value="Fungal_trans"/>
    <property type="match status" value="1"/>
</dbReference>
<keyword evidence="6" id="KW-0539">Nucleus</keyword>
<protein>
    <recommendedName>
        <fullName evidence="8">Xylanolytic transcriptional activator regulatory domain-containing protein</fullName>
    </recommendedName>
</protein>
<dbReference type="STRING" id="5098.A0A507R6Z2"/>
<sequence length="896" mass="99720">METDSTDPIPSGCVESGLKKSRGDTAAKGKGMSLETGPATKRRCVSTACIACRRRKSKLRRVFLRVYDPNSDHRRKGVYRKDVDTRRARNATLQTLIQAILNYDEEDAFELVRRIRSCDDLEEVAESVIAADKEGLAATTEDESTVAESADQFESELSGKMSELVLDGSRKFIGGTSNLIFLPPGSELCEFSLRPMDQGLGNPQDHSVTRWTRITDDERLISHLMTMYFSWHYPFFTTLSKDLFYRDYVAGVSSQYCSSLLVNAMLALGCHFSSWEGAREDPRNSATAGDHFFKEAKRLLLENDEHENAKLCTVQAFALMSVREAGCGRESKGWVYSGMSFRMAFDLGLNLETGPAAQNLTEEETDARKITFWGCFLFDKCWSNYLGRQPQLAAHNMNVPKFEVLPSEEAQLWSPYTDCGAGHKHTQPSRTRTVALQLSKLSEISGDLLVFFYHPAVMEKPHSKQSERKKLTEIHTRLEEWKKNLPKELEPKEGQLPQALVMHMFYQLLFIHLYRPFLKYTKSTSPLPTHVSPRKLCVQAASAISKLLRLYKRAYGFNQIVNVAVYIAHTACTIHLLNLPEKDAQRDIIHGLKHLEEMGENWLCARRTIRILDISANKWQVDLPGEAAAIFERTHARWGSWGSWDQASSPSTSDESPTMAPAQFSSTAPSTYSSPGKFLHPAAQRNDSQMKVSVPLRPMTSYYPPIQSSSTPTALTSQRSASVQFQRARFALPEPTYLQPMTHISHPFQATPISQQDVWYNTTPEPEASRMNAGQATQLPTGTSPISNLGDAGSSLVQESQNWWSKDHNAWVIGAENWGGWSSGDSSGGLCAPATTFSLPYQTHTTGIGVGVGPGPTSSDDAGVLPASTSTSGPQMEPGMLGNDHVHVQLMGNFQE</sequence>
<dbReference type="PANTHER" id="PTHR31313">
    <property type="entry name" value="TY1 ENHANCER ACTIVATOR"/>
    <property type="match status" value="1"/>
</dbReference>
<dbReference type="InterPro" id="IPR051615">
    <property type="entry name" value="Transcr_Regulatory_Elem"/>
</dbReference>
<evidence type="ECO:0000256" key="7">
    <source>
        <dbReference type="SAM" id="MobiDB-lite"/>
    </source>
</evidence>
<dbReference type="CDD" id="cd12148">
    <property type="entry name" value="fungal_TF_MHR"/>
    <property type="match status" value="1"/>
</dbReference>
<dbReference type="PANTHER" id="PTHR31313:SF81">
    <property type="entry name" value="TY1 ENHANCER ACTIVATOR"/>
    <property type="match status" value="1"/>
</dbReference>
<proteinExistence type="predicted"/>
<feature type="compositionally biased region" description="Polar residues" evidence="7">
    <location>
        <begin position="643"/>
        <end position="656"/>
    </location>
</feature>
<keyword evidence="3" id="KW-0805">Transcription regulation</keyword>
<evidence type="ECO:0000256" key="2">
    <source>
        <dbReference type="ARBA" id="ARBA00022833"/>
    </source>
</evidence>
<feature type="region of interest" description="Disordered" evidence="7">
    <location>
        <begin position="642"/>
        <end position="689"/>
    </location>
</feature>
<evidence type="ECO:0000256" key="3">
    <source>
        <dbReference type="ARBA" id="ARBA00023015"/>
    </source>
</evidence>
<evidence type="ECO:0000256" key="1">
    <source>
        <dbReference type="ARBA" id="ARBA00022723"/>
    </source>
</evidence>
<feature type="region of interest" description="Disordered" evidence="7">
    <location>
        <begin position="1"/>
        <end position="36"/>
    </location>
</feature>
<evidence type="ECO:0000256" key="4">
    <source>
        <dbReference type="ARBA" id="ARBA00023125"/>
    </source>
</evidence>
<evidence type="ECO:0000259" key="8">
    <source>
        <dbReference type="SMART" id="SM00906"/>
    </source>
</evidence>
<evidence type="ECO:0000256" key="6">
    <source>
        <dbReference type="ARBA" id="ARBA00023242"/>
    </source>
</evidence>
<feature type="compositionally biased region" description="Basic and acidic residues" evidence="7">
    <location>
        <begin position="17"/>
        <end position="27"/>
    </location>
</feature>
<dbReference type="EMBL" id="VIFY01000001">
    <property type="protein sequence ID" value="TQB77506.1"/>
    <property type="molecule type" value="Genomic_DNA"/>
</dbReference>
<dbReference type="Pfam" id="PF04082">
    <property type="entry name" value="Fungal_trans"/>
    <property type="match status" value="1"/>
</dbReference>
<organism evidence="9 10">
    <name type="scientific">Monascus purpureus</name>
    <name type="common">Red mold</name>
    <name type="synonym">Monascus anka</name>
    <dbReference type="NCBI Taxonomy" id="5098"/>
    <lineage>
        <taxon>Eukaryota</taxon>
        <taxon>Fungi</taxon>
        <taxon>Dikarya</taxon>
        <taxon>Ascomycota</taxon>
        <taxon>Pezizomycotina</taxon>
        <taxon>Eurotiomycetes</taxon>
        <taxon>Eurotiomycetidae</taxon>
        <taxon>Eurotiales</taxon>
        <taxon>Aspergillaceae</taxon>
        <taxon>Monascus</taxon>
    </lineage>
</organism>
<feature type="compositionally biased region" description="Polar residues" evidence="7">
    <location>
        <begin position="663"/>
        <end position="674"/>
    </location>
</feature>
<keyword evidence="2" id="KW-0862">Zinc</keyword>
<dbReference type="Proteomes" id="UP000319663">
    <property type="component" value="Unassembled WGS sequence"/>
</dbReference>
<dbReference type="GO" id="GO:0003677">
    <property type="term" value="F:DNA binding"/>
    <property type="evidence" value="ECO:0007669"/>
    <property type="project" value="UniProtKB-KW"/>
</dbReference>
<comment type="caution">
    <text evidence="9">The sequence shown here is derived from an EMBL/GenBank/DDBJ whole genome shotgun (WGS) entry which is preliminary data.</text>
</comment>
<evidence type="ECO:0000256" key="5">
    <source>
        <dbReference type="ARBA" id="ARBA00023163"/>
    </source>
</evidence>
<keyword evidence="10" id="KW-1185">Reference proteome</keyword>